<dbReference type="Proteomes" id="UP000886998">
    <property type="component" value="Unassembled WGS sequence"/>
</dbReference>
<feature type="region of interest" description="Disordered" evidence="1">
    <location>
        <begin position="234"/>
        <end position="284"/>
    </location>
</feature>
<dbReference type="EMBL" id="BMAV01018782">
    <property type="protein sequence ID" value="GFY71386.1"/>
    <property type="molecule type" value="Genomic_DNA"/>
</dbReference>
<gene>
    <name evidence="2" type="primary">NCL1_45549</name>
    <name evidence="2" type="ORF">TNIN_416871</name>
</gene>
<name>A0A8X6YI50_9ARAC</name>
<protein>
    <submittedName>
        <fullName evidence="2">Uncharacterized protein</fullName>
    </submittedName>
</protein>
<dbReference type="OrthoDB" id="6422963at2759"/>
<evidence type="ECO:0000313" key="2">
    <source>
        <dbReference type="EMBL" id="GFY71386.1"/>
    </source>
</evidence>
<keyword evidence="3" id="KW-1185">Reference proteome</keyword>
<sequence>MIQKNLGGLKKNYYSRIHQGNLSCWMNIITPRLPLRIDSKKYLMKISYNLSELLIMIQGQKKFQELSGFLRSTSDELESRRNFSKQISVRSGHTKSTLENLYPKYNNKYKILMRHIAEWKPQREEVIEKLSSYIYQLDRNFKYCTIARLLASSVEVSGTVGEVDQTKKILDEVSTSIENDHKLLQPVVKWFEKTEELNSIVQELFPHGIDTDIVQQIQAASEEQEDYLGKIFKGRDFNGPSQGKKGKTKSNRDGMMAMEEGTGFPKFRLNPTETPRRLNHGFKG</sequence>
<reference evidence="2" key="1">
    <citation type="submission" date="2020-08" db="EMBL/GenBank/DDBJ databases">
        <title>Multicomponent nature underlies the extraordinary mechanical properties of spider dragline silk.</title>
        <authorList>
            <person name="Kono N."/>
            <person name="Nakamura H."/>
            <person name="Mori M."/>
            <person name="Yoshida Y."/>
            <person name="Ohtoshi R."/>
            <person name="Malay A.D."/>
            <person name="Moran D.A.P."/>
            <person name="Tomita M."/>
            <person name="Numata K."/>
            <person name="Arakawa K."/>
        </authorList>
    </citation>
    <scope>NUCLEOTIDE SEQUENCE</scope>
</reference>
<accession>A0A8X6YI50</accession>
<evidence type="ECO:0000313" key="3">
    <source>
        <dbReference type="Proteomes" id="UP000886998"/>
    </source>
</evidence>
<comment type="caution">
    <text evidence="2">The sequence shown here is derived from an EMBL/GenBank/DDBJ whole genome shotgun (WGS) entry which is preliminary data.</text>
</comment>
<organism evidence="2 3">
    <name type="scientific">Trichonephila inaurata madagascariensis</name>
    <dbReference type="NCBI Taxonomy" id="2747483"/>
    <lineage>
        <taxon>Eukaryota</taxon>
        <taxon>Metazoa</taxon>
        <taxon>Ecdysozoa</taxon>
        <taxon>Arthropoda</taxon>
        <taxon>Chelicerata</taxon>
        <taxon>Arachnida</taxon>
        <taxon>Araneae</taxon>
        <taxon>Araneomorphae</taxon>
        <taxon>Entelegynae</taxon>
        <taxon>Araneoidea</taxon>
        <taxon>Nephilidae</taxon>
        <taxon>Trichonephila</taxon>
        <taxon>Trichonephila inaurata</taxon>
    </lineage>
</organism>
<dbReference type="AlphaFoldDB" id="A0A8X6YI50"/>
<proteinExistence type="predicted"/>
<evidence type="ECO:0000256" key="1">
    <source>
        <dbReference type="SAM" id="MobiDB-lite"/>
    </source>
</evidence>